<dbReference type="PANTHER" id="PTHR33154:SF33">
    <property type="entry name" value="TRANSCRIPTIONAL REPRESSOR SDPR"/>
    <property type="match status" value="1"/>
</dbReference>
<dbReference type="SUPFAM" id="SSF46785">
    <property type="entry name" value="Winged helix' DNA-binding domain"/>
    <property type="match status" value="1"/>
</dbReference>
<feature type="domain" description="HTH arsR-type" evidence="4">
    <location>
        <begin position="9"/>
        <end position="101"/>
    </location>
</feature>
<dbReference type="KEGG" id="msto:MSTO_41030"/>
<dbReference type="GO" id="GO:0003700">
    <property type="term" value="F:DNA-binding transcription factor activity"/>
    <property type="evidence" value="ECO:0007669"/>
    <property type="project" value="InterPro"/>
</dbReference>
<dbReference type="PROSITE" id="PS50987">
    <property type="entry name" value="HTH_ARSR_2"/>
    <property type="match status" value="1"/>
</dbReference>
<evidence type="ECO:0000259" key="4">
    <source>
        <dbReference type="PROSITE" id="PS50987"/>
    </source>
</evidence>
<dbReference type="SMART" id="SM00418">
    <property type="entry name" value="HTH_ARSR"/>
    <property type="match status" value="1"/>
</dbReference>
<keyword evidence="3" id="KW-0804">Transcription</keyword>
<reference evidence="5 6" key="1">
    <citation type="journal article" date="2019" name="Emerg. Microbes Infect.">
        <title>Comprehensive subspecies identification of 175 nontuberculous mycobacteria species based on 7547 genomic profiles.</title>
        <authorList>
            <person name="Matsumoto Y."/>
            <person name="Kinjo T."/>
            <person name="Motooka D."/>
            <person name="Nabeya D."/>
            <person name="Jung N."/>
            <person name="Uechi K."/>
            <person name="Horii T."/>
            <person name="Iida T."/>
            <person name="Fujita J."/>
            <person name="Nakamura S."/>
        </authorList>
    </citation>
    <scope>NUCLEOTIDE SEQUENCE [LARGE SCALE GENOMIC DNA]</scope>
    <source>
        <strain evidence="5 6">JCM 17783</strain>
    </source>
</reference>
<dbReference type="InterPro" id="IPR001845">
    <property type="entry name" value="HTH_ArsR_DNA-bd_dom"/>
</dbReference>
<dbReference type="CDD" id="cd00090">
    <property type="entry name" value="HTH_ARSR"/>
    <property type="match status" value="1"/>
</dbReference>
<accession>A0A7I7QC59</accession>
<proteinExistence type="predicted"/>
<keyword evidence="1" id="KW-0805">Transcription regulation</keyword>
<protein>
    <submittedName>
        <fullName evidence="5">HTH-type transcriptional regulator</fullName>
    </submittedName>
</protein>
<sequence>MVSVGLRFVATYQTGGDAWVALADRTRRAIMERLAHGPAAVGELARDLPVSRPAVSQHLKVLKCAGLVRDEAAGTRRLYQLDSTGLQALRAELDRFWTQALANYAAKFTEIEGGAS</sequence>
<dbReference type="InterPro" id="IPR011991">
    <property type="entry name" value="ArsR-like_HTH"/>
</dbReference>
<dbReference type="InterPro" id="IPR051081">
    <property type="entry name" value="HTH_MetalResp_TranReg"/>
</dbReference>
<dbReference type="Proteomes" id="UP000467130">
    <property type="component" value="Chromosome"/>
</dbReference>
<dbReference type="PANTHER" id="PTHR33154">
    <property type="entry name" value="TRANSCRIPTIONAL REGULATOR, ARSR FAMILY"/>
    <property type="match status" value="1"/>
</dbReference>
<dbReference type="AlphaFoldDB" id="A0A7I7QC59"/>
<dbReference type="Pfam" id="PF01022">
    <property type="entry name" value="HTH_5"/>
    <property type="match status" value="1"/>
</dbReference>
<dbReference type="InterPro" id="IPR036388">
    <property type="entry name" value="WH-like_DNA-bd_sf"/>
</dbReference>
<evidence type="ECO:0000256" key="3">
    <source>
        <dbReference type="ARBA" id="ARBA00023163"/>
    </source>
</evidence>
<keyword evidence="6" id="KW-1185">Reference proteome</keyword>
<dbReference type="NCBIfam" id="NF033788">
    <property type="entry name" value="HTH_metalloreg"/>
    <property type="match status" value="1"/>
</dbReference>
<dbReference type="GO" id="GO:0003677">
    <property type="term" value="F:DNA binding"/>
    <property type="evidence" value="ECO:0007669"/>
    <property type="project" value="UniProtKB-KW"/>
</dbReference>
<keyword evidence="2" id="KW-0238">DNA-binding</keyword>
<evidence type="ECO:0000313" key="6">
    <source>
        <dbReference type="Proteomes" id="UP000467130"/>
    </source>
</evidence>
<gene>
    <name evidence="5" type="ORF">MSTO_41030</name>
</gene>
<name>A0A7I7QC59_9MYCO</name>
<dbReference type="EMBL" id="AP022587">
    <property type="protein sequence ID" value="BBY23898.1"/>
    <property type="molecule type" value="Genomic_DNA"/>
</dbReference>
<evidence type="ECO:0000256" key="1">
    <source>
        <dbReference type="ARBA" id="ARBA00023015"/>
    </source>
</evidence>
<evidence type="ECO:0000256" key="2">
    <source>
        <dbReference type="ARBA" id="ARBA00023125"/>
    </source>
</evidence>
<organism evidence="5 6">
    <name type="scientific">Mycobacterium stomatepiae</name>
    <dbReference type="NCBI Taxonomy" id="470076"/>
    <lineage>
        <taxon>Bacteria</taxon>
        <taxon>Bacillati</taxon>
        <taxon>Actinomycetota</taxon>
        <taxon>Actinomycetes</taxon>
        <taxon>Mycobacteriales</taxon>
        <taxon>Mycobacteriaceae</taxon>
        <taxon>Mycobacterium</taxon>
        <taxon>Mycobacterium simiae complex</taxon>
    </lineage>
</organism>
<evidence type="ECO:0000313" key="5">
    <source>
        <dbReference type="EMBL" id="BBY23898.1"/>
    </source>
</evidence>
<dbReference type="Gene3D" id="1.10.10.10">
    <property type="entry name" value="Winged helix-like DNA-binding domain superfamily/Winged helix DNA-binding domain"/>
    <property type="match status" value="1"/>
</dbReference>
<dbReference type="PRINTS" id="PR00778">
    <property type="entry name" value="HTHARSR"/>
</dbReference>
<dbReference type="InterPro" id="IPR036390">
    <property type="entry name" value="WH_DNA-bd_sf"/>
</dbReference>